<evidence type="ECO:0000313" key="1">
    <source>
        <dbReference type="EMBL" id="ACO80436.1"/>
    </source>
</evidence>
<dbReference type="HOGENOM" id="CLU_3339417_0_0_6"/>
<dbReference type="EMBL" id="CP001157">
    <property type="protein sequence ID" value="ACO80436.1"/>
    <property type="molecule type" value="Genomic_DNA"/>
</dbReference>
<organism evidence="1 2">
    <name type="scientific">Azotobacter vinelandii (strain DJ / ATCC BAA-1303)</name>
    <dbReference type="NCBI Taxonomy" id="322710"/>
    <lineage>
        <taxon>Bacteria</taxon>
        <taxon>Pseudomonadati</taxon>
        <taxon>Pseudomonadota</taxon>
        <taxon>Gammaproteobacteria</taxon>
        <taxon>Pseudomonadales</taxon>
        <taxon>Pseudomonadaceae</taxon>
        <taxon>Azotobacter</taxon>
    </lineage>
</organism>
<evidence type="ECO:0000313" key="2">
    <source>
        <dbReference type="Proteomes" id="UP000002424"/>
    </source>
</evidence>
<proteinExistence type="predicted"/>
<dbReference type="KEGG" id="avn:Avin_43150"/>
<reference evidence="1 2" key="1">
    <citation type="journal article" date="2009" name="J. Bacteriol.">
        <title>Genome sequence of Azotobacter vinelandii, an obligate aerobe specialized to support diverse anaerobic metabolic processes.</title>
        <authorList>
            <person name="Setubal J.C."/>
            <person name="dos Santos P."/>
            <person name="Goldman B.S."/>
            <person name="Ertesvag H."/>
            <person name="Espin G."/>
            <person name="Rubio L.M."/>
            <person name="Valla S."/>
            <person name="Almeida N.F."/>
            <person name="Balasubramanian D."/>
            <person name="Cromes L."/>
            <person name="Curatti L."/>
            <person name="Du Z."/>
            <person name="Godsy E."/>
            <person name="Goodner B."/>
            <person name="Hellner-Burris K."/>
            <person name="Hernandez J.A."/>
            <person name="Houmiel K."/>
            <person name="Imperial J."/>
            <person name="Kennedy C."/>
            <person name="Larson T.J."/>
            <person name="Latreille P."/>
            <person name="Ligon L.S."/>
            <person name="Lu J."/>
            <person name="Maerk M."/>
            <person name="Miller N.M."/>
            <person name="Norton S."/>
            <person name="O'Carroll I.P."/>
            <person name="Paulsen I."/>
            <person name="Raulfs E.C."/>
            <person name="Roemer R."/>
            <person name="Rosser J."/>
            <person name="Segura D."/>
            <person name="Slater S."/>
            <person name="Stricklin S.L."/>
            <person name="Studholme D.J."/>
            <person name="Sun J."/>
            <person name="Viana C.J."/>
            <person name="Wallin E."/>
            <person name="Wang B."/>
            <person name="Wheeler C."/>
            <person name="Zhu H."/>
            <person name="Dean D.R."/>
            <person name="Dixon R."/>
            <person name="Wood D."/>
        </authorList>
    </citation>
    <scope>NUCLEOTIDE SEQUENCE [LARGE SCALE GENOMIC DNA]</scope>
    <source>
        <strain evidence="2">DJ / ATCC BAA-1303</strain>
    </source>
</reference>
<dbReference type="EnsemblBacteria" id="ACO80436">
    <property type="protein sequence ID" value="ACO80436"/>
    <property type="gene ID" value="Avin_43150"/>
</dbReference>
<protein>
    <submittedName>
        <fullName evidence="1">Uncharacterized protein</fullName>
    </submittedName>
</protein>
<name>C1DFP0_AZOVD</name>
<dbReference type="Proteomes" id="UP000002424">
    <property type="component" value="Chromosome"/>
</dbReference>
<dbReference type="AlphaFoldDB" id="C1DFP0"/>
<keyword evidence="2" id="KW-1185">Reference proteome</keyword>
<gene>
    <name evidence="1" type="ordered locus">Avin_43150</name>
</gene>
<accession>C1DFP0</accession>
<sequence length="37" mass="4140">MILLAKDIIYLKPEKMGLCYDGSLVSLVLYRVPASLL</sequence>